<dbReference type="RefSeq" id="WP_301253124.1">
    <property type="nucleotide sequence ID" value="NZ_JBGFFX010000003.1"/>
</dbReference>
<name>A0ABV4E5U6_9GAMM</name>
<accession>A0ABV4E5U6</accession>
<protein>
    <recommendedName>
        <fullName evidence="3">DUF5405 domain-containing protein</fullName>
    </recommendedName>
</protein>
<evidence type="ECO:0000313" key="1">
    <source>
        <dbReference type="EMBL" id="MEY8770288.1"/>
    </source>
</evidence>
<gene>
    <name evidence="1" type="ORF">AB6T85_07595</name>
</gene>
<comment type="caution">
    <text evidence="1">The sequence shown here is derived from an EMBL/GenBank/DDBJ whole genome shotgun (WGS) entry which is preliminary data.</text>
</comment>
<evidence type="ECO:0000313" key="2">
    <source>
        <dbReference type="Proteomes" id="UP001565243"/>
    </source>
</evidence>
<organism evidence="1 2">
    <name type="scientific">Erwinia aeris</name>
    <dbReference type="NCBI Taxonomy" id="3239803"/>
    <lineage>
        <taxon>Bacteria</taxon>
        <taxon>Pseudomonadati</taxon>
        <taxon>Pseudomonadota</taxon>
        <taxon>Gammaproteobacteria</taxon>
        <taxon>Enterobacterales</taxon>
        <taxon>Erwiniaceae</taxon>
        <taxon>Erwinia</taxon>
    </lineage>
</organism>
<dbReference type="Proteomes" id="UP001565243">
    <property type="component" value="Unassembled WGS sequence"/>
</dbReference>
<proteinExistence type="predicted"/>
<keyword evidence="2" id="KW-1185">Reference proteome</keyword>
<sequence>MLSINNGTHDIGIAKTGDYVLGRMVWRTVEGKRVRVSEVMAVYKSEALLARDLISDCIGIAAHRNEVSELGQMSDIYSRLLIACQEIYSVLSPLREQKKAEYEKRMRQGEE</sequence>
<evidence type="ECO:0008006" key="3">
    <source>
        <dbReference type="Google" id="ProtNLM"/>
    </source>
</evidence>
<dbReference type="EMBL" id="JBGFFX010000003">
    <property type="protein sequence ID" value="MEY8770288.1"/>
    <property type="molecule type" value="Genomic_DNA"/>
</dbReference>
<reference evidence="1 2" key="1">
    <citation type="submission" date="2024-07" db="EMBL/GenBank/DDBJ databases">
        <authorList>
            <person name="Hebao G."/>
        </authorList>
    </citation>
    <scope>NUCLEOTIDE SEQUENCE [LARGE SCALE GENOMIC DNA]</scope>
    <source>
        <strain evidence="1 2">ACCC 02193</strain>
    </source>
</reference>